<accession>A0ABY7ZKT6</accession>
<proteinExistence type="predicted"/>
<keyword evidence="1" id="KW-1133">Transmembrane helix</keyword>
<name>A0ABY7ZKT6_9ACTN</name>
<feature type="transmembrane region" description="Helical" evidence="1">
    <location>
        <begin position="330"/>
        <end position="349"/>
    </location>
</feature>
<dbReference type="RefSeq" id="WP_275030087.1">
    <property type="nucleotide sequence ID" value="NZ_CP118615.1"/>
</dbReference>
<dbReference type="EMBL" id="CP118615">
    <property type="protein sequence ID" value="WDZ83535.1"/>
    <property type="molecule type" value="Genomic_DNA"/>
</dbReference>
<evidence type="ECO:0000313" key="2">
    <source>
        <dbReference type="EMBL" id="WDZ83535.1"/>
    </source>
</evidence>
<reference evidence="2 3" key="1">
    <citation type="submission" date="2023-02" db="EMBL/GenBank/DDBJ databases">
        <authorList>
            <person name="Mo P."/>
        </authorList>
    </citation>
    <scope>NUCLEOTIDE SEQUENCE [LARGE SCALE GENOMIC DNA]</scope>
    <source>
        <strain evidence="2 3">HUAS 3</strain>
    </source>
</reference>
<evidence type="ECO:0000256" key="1">
    <source>
        <dbReference type="SAM" id="Phobius"/>
    </source>
</evidence>
<evidence type="ECO:0000313" key="3">
    <source>
        <dbReference type="Proteomes" id="UP001219605"/>
    </source>
</evidence>
<organism evidence="2 3">
    <name type="scientific">Micromonospora cathayae</name>
    <dbReference type="NCBI Taxonomy" id="3028804"/>
    <lineage>
        <taxon>Bacteria</taxon>
        <taxon>Bacillati</taxon>
        <taxon>Actinomycetota</taxon>
        <taxon>Actinomycetes</taxon>
        <taxon>Micromonosporales</taxon>
        <taxon>Micromonosporaceae</taxon>
        <taxon>Micromonospora</taxon>
    </lineage>
</organism>
<gene>
    <name evidence="2" type="ORF">PVK37_24165</name>
</gene>
<evidence type="ECO:0008006" key="4">
    <source>
        <dbReference type="Google" id="ProtNLM"/>
    </source>
</evidence>
<feature type="transmembrane region" description="Helical" evidence="1">
    <location>
        <begin position="12"/>
        <end position="31"/>
    </location>
</feature>
<keyword evidence="1" id="KW-0812">Transmembrane</keyword>
<keyword evidence="3" id="KW-1185">Reference proteome</keyword>
<keyword evidence="1" id="KW-0472">Membrane</keyword>
<dbReference type="Proteomes" id="UP001219605">
    <property type="component" value="Chromosome"/>
</dbReference>
<sequence>MAERTVGNRFGWVRWLLLGLAVLVLVVFLLAQRQSVDVSYGRSPARAALPEGSSGELSDATVPSVDEMTALVEADRVVRLPGAVAQWDEAAVRAAIGPDDIRILVAPPGLDETERKRVRDVRNAQIRVLGTQVSGGMYQAVADDLPGWRAQFATADVTDLLLTLIANERDQPAPADDDRLRWRDPTPAELATVVADLRATGRHVAPGATLREVPKAAGTAFPDATGLYVALPARYGTPLPRYGPALTSVFPDRPVVVLYGSWIEYHGPQATEFAELAAASFYAQFADRLSRYDYPQGNVLNAWLNRVTDIRYAGLFDRPLPYRPVDPLRVALPALPWVFAACVLGFLVLSARSLLRLRGTALAPLRGPGQPARLAGLTALAVEMSLLTDRHADPALTRGMVKLQAARAALDEELPDGHVGGLLDEAEAELDECARTVGIAGYRPAVYLQGRLA</sequence>
<protein>
    <recommendedName>
        <fullName evidence="4">DUF4350 domain-containing protein</fullName>
    </recommendedName>
</protein>